<organism evidence="1 2">
    <name type="scientific">Dactylosporangium cerinum</name>
    <dbReference type="NCBI Taxonomy" id="1434730"/>
    <lineage>
        <taxon>Bacteria</taxon>
        <taxon>Bacillati</taxon>
        <taxon>Actinomycetota</taxon>
        <taxon>Actinomycetes</taxon>
        <taxon>Micromonosporales</taxon>
        <taxon>Micromonosporaceae</taxon>
        <taxon>Dactylosporangium</taxon>
    </lineage>
</organism>
<dbReference type="Proteomes" id="UP001595912">
    <property type="component" value="Unassembled WGS sequence"/>
</dbReference>
<evidence type="ECO:0000313" key="2">
    <source>
        <dbReference type="Proteomes" id="UP001595912"/>
    </source>
</evidence>
<dbReference type="InterPro" id="IPR011990">
    <property type="entry name" value="TPR-like_helical_dom_sf"/>
</dbReference>
<dbReference type="RefSeq" id="WP_380114386.1">
    <property type="nucleotide sequence ID" value="NZ_JBHSIU010000011.1"/>
</dbReference>
<sequence length="298" mass="32142">MDGGLREACVLAMRSYRLIEVIADRSLGYPPAVAVGWALRGDWGRAEFLAAHIGLAIQAYAGLAEVAAAGGDRERLRRMVDATRNVVGHGGLDWLTARDLSVAARAAARLGDAGLARELLRDAEKVLRRPASSTETDLRAKGLATVAQAYAAIGDRRHAKKLIAEAEHRMDGQRGDMRAYHLSLIASASAEVRGVDAAMRSFPDPREPVYQARVQAEFARAAAEAGDHATAGRLLDSAAARLLPAVQGQRSVVHGRAELSLREAPAGAARGTRDSRCRTRWRRRPCRRTAHMAAWPPP</sequence>
<accession>A0ABV9VRC8</accession>
<protein>
    <submittedName>
        <fullName evidence="1">Uncharacterized protein</fullName>
    </submittedName>
</protein>
<name>A0ABV9VRC8_9ACTN</name>
<evidence type="ECO:0000313" key="1">
    <source>
        <dbReference type="EMBL" id="MFC4998131.1"/>
    </source>
</evidence>
<reference evidence="2" key="1">
    <citation type="journal article" date="2019" name="Int. J. Syst. Evol. Microbiol.">
        <title>The Global Catalogue of Microorganisms (GCM) 10K type strain sequencing project: providing services to taxonomists for standard genome sequencing and annotation.</title>
        <authorList>
            <consortium name="The Broad Institute Genomics Platform"/>
            <consortium name="The Broad Institute Genome Sequencing Center for Infectious Disease"/>
            <person name="Wu L."/>
            <person name="Ma J."/>
        </authorList>
    </citation>
    <scope>NUCLEOTIDE SEQUENCE [LARGE SCALE GENOMIC DNA]</scope>
    <source>
        <strain evidence="2">CGMCC 4.7152</strain>
    </source>
</reference>
<gene>
    <name evidence="1" type="ORF">ACFPIJ_09835</name>
</gene>
<dbReference type="Gene3D" id="1.25.40.10">
    <property type="entry name" value="Tetratricopeptide repeat domain"/>
    <property type="match status" value="1"/>
</dbReference>
<keyword evidence="2" id="KW-1185">Reference proteome</keyword>
<comment type="caution">
    <text evidence="1">The sequence shown here is derived from an EMBL/GenBank/DDBJ whole genome shotgun (WGS) entry which is preliminary data.</text>
</comment>
<proteinExistence type="predicted"/>
<dbReference type="EMBL" id="JBHSIU010000011">
    <property type="protein sequence ID" value="MFC4998131.1"/>
    <property type="molecule type" value="Genomic_DNA"/>
</dbReference>